<name>A0ABN1ARJ4_9SPHN</name>
<feature type="compositionally biased region" description="Basic residues" evidence="8">
    <location>
        <begin position="1"/>
        <end position="11"/>
    </location>
</feature>
<accession>A0ABN1ARJ4</accession>
<evidence type="ECO:0000256" key="3">
    <source>
        <dbReference type="ARBA" id="ARBA00022722"/>
    </source>
</evidence>
<dbReference type="InterPro" id="IPR012340">
    <property type="entry name" value="NA-bd_OB-fold"/>
</dbReference>
<dbReference type="InterPro" id="IPR022966">
    <property type="entry name" value="RNase_II/R_CS"/>
</dbReference>
<dbReference type="InterPro" id="IPR004476">
    <property type="entry name" value="RNase_II/RNase_R"/>
</dbReference>
<keyword evidence="11" id="KW-1185">Reference proteome</keyword>
<keyword evidence="4 7" id="KW-0378">Hydrolase</keyword>
<protein>
    <recommendedName>
        <fullName evidence="7">Ribonuclease R</fullName>
        <shortName evidence="7">RNase R</shortName>
        <ecNumber evidence="7">3.1.13.1</ecNumber>
    </recommendedName>
</protein>
<evidence type="ECO:0000256" key="6">
    <source>
        <dbReference type="ARBA" id="ARBA00022884"/>
    </source>
</evidence>
<dbReference type="InterPro" id="IPR040476">
    <property type="entry name" value="CSD2"/>
</dbReference>
<dbReference type="EMBL" id="BAAAEM010000003">
    <property type="protein sequence ID" value="GAA0482391.1"/>
    <property type="molecule type" value="Genomic_DNA"/>
</dbReference>
<keyword evidence="3 7" id="KW-0540">Nuclease</keyword>
<comment type="subcellular location">
    <subcellularLocation>
        <location evidence="7">Cytoplasm</location>
    </subcellularLocation>
</comment>
<dbReference type="SMART" id="SM00316">
    <property type="entry name" value="S1"/>
    <property type="match status" value="1"/>
</dbReference>
<evidence type="ECO:0000313" key="11">
    <source>
        <dbReference type="Proteomes" id="UP001500713"/>
    </source>
</evidence>
<comment type="similarity">
    <text evidence="7">Belongs to the RNR ribonuclease family. RNase R subfamily.</text>
</comment>
<comment type="function">
    <text evidence="7">3'-5' exoribonuclease that releases 5'-nucleoside monophosphates and is involved in maturation of structured RNAs.</text>
</comment>
<dbReference type="EC" id="3.1.13.1" evidence="7"/>
<dbReference type="NCBIfam" id="TIGR00358">
    <property type="entry name" value="3_prime_RNase"/>
    <property type="match status" value="1"/>
</dbReference>
<dbReference type="Pfam" id="PF17876">
    <property type="entry name" value="CSD2"/>
    <property type="match status" value="1"/>
</dbReference>
<evidence type="ECO:0000256" key="7">
    <source>
        <dbReference type="HAMAP-Rule" id="MF_01895"/>
    </source>
</evidence>
<keyword evidence="2 7" id="KW-0963">Cytoplasm</keyword>
<dbReference type="InterPro" id="IPR001900">
    <property type="entry name" value="RNase_II/R"/>
</dbReference>
<dbReference type="Pfam" id="PF00575">
    <property type="entry name" value="S1"/>
    <property type="match status" value="1"/>
</dbReference>
<dbReference type="Proteomes" id="UP001500713">
    <property type="component" value="Unassembled WGS sequence"/>
</dbReference>
<evidence type="ECO:0000259" key="9">
    <source>
        <dbReference type="PROSITE" id="PS50126"/>
    </source>
</evidence>
<comment type="catalytic activity">
    <reaction evidence="1 7">
        <text>Exonucleolytic cleavage in the 3'- to 5'-direction to yield nucleoside 5'-phosphates.</text>
        <dbReference type="EC" id="3.1.13.1"/>
    </reaction>
</comment>
<dbReference type="HAMAP" id="MF_01895">
    <property type="entry name" value="RNase_R"/>
    <property type="match status" value="1"/>
</dbReference>
<dbReference type="NCBIfam" id="TIGR02063">
    <property type="entry name" value="RNase_R"/>
    <property type="match status" value="1"/>
</dbReference>
<dbReference type="PANTHER" id="PTHR23355:SF9">
    <property type="entry name" value="DIS3-LIKE EXONUCLEASE 2"/>
    <property type="match status" value="1"/>
</dbReference>
<sequence length="759" mass="84716">MAKSSKSHKPRQVPTRKQILDFIEKSDQPAGKREIAKAFKLRGSDKIALKALLKDMADEGLIDSTPGRAFHKIGGIPKVTVLKIVEIDGNEAVGIPERWEADNVPAPRLRIKERGRRAALAVGDRILARTEERGQGHIAFMMKKIAQSSDMLMGIIEKDERDRFWLKPVDRKHRRSTAISDLGEAEFGNLVLAEPVGRGTQIKARVKEILGDPFAPKSFSLIAIHKYEIPREFPADVLDEAENVAKLKLSAEDREDLTHLPIVAIDPADARDHDDAIWAASDDDPDNVDGFQAIVAIADVSFYVRSGSKLDKEAYKRGNSVYFPDRVVPMLPEALSTDVCSLKQDVDRAALACHLKIDAKGKVISSRFTRAIVRLAGNIAYEDAQAAIDGELNYPMKTVALEQLWACWKLLAKARDSREPLNLDLPEKRVVLDEKGRIAEIAVRERLDAHRLVEDYMIAANVAAAKMLETKKSPLIYRVHEMPSREKLVALKDYLKSFDVNFALGQVIKPSVFNRLIEQVGEAEILPLVMEQILRSQTQAYYGHTNMGHFGLALGSYAHFTSPIRRYADLIVHRALVSACKLEQPKPKNKDIPPQSGLSEDMAARLEPISEKISQLERRAMMAERETVDRYISAHLSDHVGQVLKCRITGVQNFGFFATVEELGGDGLVPVRTLGIERFDYDEQKQQLEGVDSGVTYNIGQKLDLRLVEANAATGSLLFELAEGANHMPTGQQPYRRGKGKPHRKGKRGRPANIRHHGR</sequence>
<feature type="compositionally biased region" description="Basic and acidic residues" evidence="8">
    <location>
        <begin position="18"/>
        <end position="30"/>
    </location>
</feature>
<dbReference type="InterPro" id="IPR003029">
    <property type="entry name" value="S1_domain"/>
</dbReference>
<dbReference type="InterPro" id="IPR050180">
    <property type="entry name" value="RNR_Ribonuclease"/>
</dbReference>
<comment type="caution">
    <text evidence="10">The sequence shown here is derived from an EMBL/GenBank/DDBJ whole genome shotgun (WGS) entry which is preliminary data.</text>
</comment>
<feature type="compositionally biased region" description="Basic residues" evidence="8">
    <location>
        <begin position="736"/>
        <end position="759"/>
    </location>
</feature>
<evidence type="ECO:0000256" key="8">
    <source>
        <dbReference type="SAM" id="MobiDB-lite"/>
    </source>
</evidence>
<evidence type="ECO:0000256" key="4">
    <source>
        <dbReference type="ARBA" id="ARBA00022801"/>
    </source>
</evidence>
<gene>
    <name evidence="7 10" type="primary">rnr</name>
    <name evidence="10" type="ORF">GCM10009096_25910</name>
</gene>
<dbReference type="PANTHER" id="PTHR23355">
    <property type="entry name" value="RIBONUCLEASE"/>
    <property type="match status" value="1"/>
</dbReference>
<dbReference type="Pfam" id="PF00773">
    <property type="entry name" value="RNB"/>
    <property type="match status" value="1"/>
</dbReference>
<dbReference type="RefSeq" id="WP_229953370.1">
    <property type="nucleotide sequence ID" value="NZ_BAAAEM010000003.1"/>
</dbReference>
<reference evidence="10 11" key="1">
    <citation type="journal article" date="2019" name="Int. J. Syst. Evol. Microbiol.">
        <title>The Global Catalogue of Microorganisms (GCM) 10K type strain sequencing project: providing services to taxonomists for standard genome sequencing and annotation.</title>
        <authorList>
            <consortium name="The Broad Institute Genomics Platform"/>
            <consortium name="The Broad Institute Genome Sequencing Center for Infectious Disease"/>
            <person name="Wu L."/>
            <person name="Ma J."/>
        </authorList>
    </citation>
    <scope>NUCLEOTIDE SEQUENCE [LARGE SCALE GENOMIC DNA]</scope>
    <source>
        <strain evidence="10 11">JCM 14162</strain>
    </source>
</reference>
<dbReference type="SUPFAM" id="SSF50249">
    <property type="entry name" value="Nucleic acid-binding proteins"/>
    <property type="match status" value="2"/>
</dbReference>
<dbReference type="CDD" id="cd04471">
    <property type="entry name" value="S1_RNase_R"/>
    <property type="match status" value="1"/>
</dbReference>
<evidence type="ECO:0000256" key="5">
    <source>
        <dbReference type="ARBA" id="ARBA00022839"/>
    </source>
</evidence>
<dbReference type="InterPro" id="IPR011805">
    <property type="entry name" value="RNase_R"/>
</dbReference>
<dbReference type="PROSITE" id="PS50126">
    <property type="entry name" value="S1"/>
    <property type="match status" value="1"/>
</dbReference>
<feature type="region of interest" description="Disordered" evidence="8">
    <location>
        <begin position="1"/>
        <end position="30"/>
    </location>
</feature>
<feature type="domain" description="S1 motif" evidence="9">
    <location>
        <begin position="641"/>
        <end position="722"/>
    </location>
</feature>
<organism evidence="10 11">
    <name type="scientific">Parasphingorhabdus litoris</name>
    <dbReference type="NCBI Taxonomy" id="394733"/>
    <lineage>
        <taxon>Bacteria</taxon>
        <taxon>Pseudomonadati</taxon>
        <taxon>Pseudomonadota</taxon>
        <taxon>Alphaproteobacteria</taxon>
        <taxon>Sphingomonadales</taxon>
        <taxon>Sphingomonadaceae</taxon>
        <taxon>Parasphingorhabdus</taxon>
    </lineage>
</organism>
<evidence type="ECO:0000256" key="2">
    <source>
        <dbReference type="ARBA" id="ARBA00022490"/>
    </source>
</evidence>
<evidence type="ECO:0000313" key="10">
    <source>
        <dbReference type="EMBL" id="GAA0482391.1"/>
    </source>
</evidence>
<dbReference type="SMART" id="SM00955">
    <property type="entry name" value="RNB"/>
    <property type="match status" value="1"/>
</dbReference>
<keyword evidence="6 7" id="KW-0694">RNA-binding</keyword>
<feature type="region of interest" description="Disordered" evidence="8">
    <location>
        <begin position="724"/>
        <end position="759"/>
    </location>
</feature>
<dbReference type="Gene3D" id="2.40.50.140">
    <property type="entry name" value="Nucleic acid-binding proteins"/>
    <property type="match status" value="1"/>
</dbReference>
<dbReference type="PROSITE" id="PS01175">
    <property type="entry name" value="RIBONUCLEASE_II"/>
    <property type="match status" value="1"/>
</dbReference>
<keyword evidence="5 7" id="KW-0269">Exonuclease</keyword>
<proteinExistence type="inferred from homology"/>
<evidence type="ECO:0000256" key="1">
    <source>
        <dbReference type="ARBA" id="ARBA00001849"/>
    </source>
</evidence>